<comment type="caution">
    <text evidence="1">The sequence shown here is derived from an EMBL/GenBank/DDBJ whole genome shotgun (WGS) entry which is preliminary data.</text>
</comment>
<protein>
    <recommendedName>
        <fullName evidence="3">DUF3427 domain-containing protein</fullName>
    </recommendedName>
</protein>
<dbReference type="EMBL" id="JAULBC010000012">
    <property type="protein sequence ID" value="MEX6691014.1"/>
    <property type="molecule type" value="Genomic_DNA"/>
</dbReference>
<organism evidence="1 2">
    <name type="scientific">Danxiaibacter flavus</name>
    <dbReference type="NCBI Taxonomy" id="3049108"/>
    <lineage>
        <taxon>Bacteria</taxon>
        <taxon>Pseudomonadati</taxon>
        <taxon>Bacteroidota</taxon>
        <taxon>Chitinophagia</taxon>
        <taxon>Chitinophagales</taxon>
        <taxon>Chitinophagaceae</taxon>
        <taxon>Danxiaibacter</taxon>
    </lineage>
</organism>
<keyword evidence="2" id="KW-1185">Reference proteome</keyword>
<proteinExistence type="predicted"/>
<reference evidence="1 2" key="1">
    <citation type="submission" date="2023-07" db="EMBL/GenBank/DDBJ databases">
        <authorList>
            <person name="Lian W.-H."/>
        </authorList>
    </citation>
    <scope>NUCLEOTIDE SEQUENCE [LARGE SCALE GENOMIC DNA]</scope>
    <source>
        <strain evidence="1 2">SYSU DXS3180</strain>
    </source>
</reference>
<dbReference type="RefSeq" id="WP_369332430.1">
    <property type="nucleotide sequence ID" value="NZ_JAULBC010000012.1"/>
</dbReference>
<accession>A0ABV3ZMC2</accession>
<evidence type="ECO:0000313" key="2">
    <source>
        <dbReference type="Proteomes" id="UP001560573"/>
    </source>
</evidence>
<sequence>MFVKGQFYTKHDIYKVLNVPSEKQRGAWDKGYRSYEGNIFIFSNIGIPGRTGHDYNNYWEGELFIWEATHQSHINQPQIRRMINPPLGQKIFLFTRTDDRSPFTFEGNIIAKEYFDTTPVKIVWKIDPNDIGLE</sequence>
<gene>
    <name evidence="1" type="ORF">QTN47_26130</name>
</gene>
<evidence type="ECO:0008006" key="3">
    <source>
        <dbReference type="Google" id="ProtNLM"/>
    </source>
</evidence>
<evidence type="ECO:0000313" key="1">
    <source>
        <dbReference type="EMBL" id="MEX6691014.1"/>
    </source>
</evidence>
<name>A0ABV3ZMC2_9BACT</name>
<dbReference type="Proteomes" id="UP001560573">
    <property type="component" value="Unassembled WGS sequence"/>
</dbReference>